<sequence>MVYRLPQWQVITVQYAAFAWCCSSSPAFSIVCFPCLSNFKAVDHDGPTQKVTGRIDRLAPIQGHNSRTMVAAPGLCCFLVRQREVSVVLTLCCAG</sequence>
<dbReference type="Proteomes" id="UP000027222">
    <property type="component" value="Unassembled WGS sequence"/>
</dbReference>
<protein>
    <submittedName>
        <fullName evidence="1">Uncharacterized protein</fullName>
    </submittedName>
</protein>
<evidence type="ECO:0000313" key="2">
    <source>
        <dbReference type="Proteomes" id="UP000027222"/>
    </source>
</evidence>
<dbReference type="EMBL" id="KL142372">
    <property type="protein sequence ID" value="KDR80132.1"/>
    <property type="molecule type" value="Genomic_DNA"/>
</dbReference>
<gene>
    <name evidence="1" type="ORF">GALMADRAFT_1180817</name>
</gene>
<accession>A0A067TCQ1</accession>
<reference evidence="2" key="1">
    <citation type="journal article" date="2014" name="Proc. Natl. Acad. Sci. U.S.A.">
        <title>Extensive sampling of basidiomycete genomes demonstrates inadequacy of the white-rot/brown-rot paradigm for wood decay fungi.</title>
        <authorList>
            <person name="Riley R."/>
            <person name="Salamov A.A."/>
            <person name="Brown D.W."/>
            <person name="Nagy L.G."/>
            <person name="Floudas D."/>
            <person name="Held B.W."/>
            <person name="Levasseur A."/>
            <person name="Lombard V."/>
            <person name="Morin E."/>
            <person name="Otillar R."/>
            <person name="Lindquist E.A."/>
            <person name="Sun H."/>
            <person name="LaButti K.M."/>
            <person name="Schmutz J."/>
            <person name="Jabbour D."/>
            <person name="Luo H."/>
            <person name="Baker S.E."/>
            <person name="Pisabarro A.G."/>
            <person name="Walton J.D."/>
            <person name="Blanchette R.A."/>
            <person name="Henrissat B."/>
            <person name="Martin F."/>
            <person name="Cullen D."/>
            <person name="Hibbett D.S."/>
            <person name="Grigoriev I.V."/>
        </authorList>
    </citation>
    <scope>NUCLEOTIDE SEQUENCE [LARGE SCALE GENOMIC DNA]</scope>
    <source>
        <strain evidence="2">CBS 339.88</strain>
    </source>
</reference>
<name>A0A067TCQ1_GALM3</name>
<evidence type="ECO:0000313" key="1">
    <source>
        <dbReference type="EMBL" id="KDR80132.1"/>
    </source>
</evidence>
<dbReference type="AlphaFoldDB" id="A0A067TCQ1"/>
<proteinExistence type="predicted"/>
<dbReference type="HOGENOM" id="CLU_2372945_0_0_1"/>
<keyword evidence="2" id="KW-1185">Reference proteome</keyword>
<organism evidence="1 2">
    <name type="scientific">Galerina marginata (strain CBS 339.88)</name>
    <dbReference type="NCBI Taxonomy" id="685588"/>
    <lineage>
        <taxon>Eukaryota</taxon>
        <taxon>Fungi</taxon>
        <taxon>Dikarya</taxon>
        <taxon>Basidiomycota</taxon>
        <taxon>Agaricomycotina</taxon>
        <taxon>Agaricomycetes</taxon>
        <taxon>Agaricomycetidae</taxon>
        <taxon>Agaricales</taxon>
        <taxon>Agaricineae</taxon>
        <taxon>Strophariaceae</taxon>
        <taxon>Galerina</taxon>
    </lineage>
</organism>